<dbReference type="RefSeq" id="WP_053111771.1">
    <property type="nucleotide sequence ID" value="NZ_AP024853.1"/>
</dbReference>
<dbReference type="EMBL" id="PYLZ01000004">
    <property type="protein sequence ID" value="PSW24802.1"/>
    <property type="molecule type" value="Genomic_DNA"/>
</dbReference>
<dbReference type="OrthoDB" id="9182105at2"/>
<accession>A0A2T3P7Q1</accession>
<proteinExistence type="predicted"/>
<reference evidence="1 2" key="1">
    <citation type="submission" date="2018-01" db="EMBL/GenBank/DDBJ databases">
        <title>Whole genome sequencing of Histamine producing bacteria.</title>
        <authorList>
            <person name="Butler K."/>
        </authorList>
    </citation>
    <scope>NUCLEOTIDE SEQUENCE [LARGE SCALE GENOMIC DNA]</scope>
    <source>
        <strain evidence="1 2">DSM 24669</strain>
    </source>
</reference>
<name>A0A2T3P7Q1_9GAMM</name>
<protein>
    <submittedName>
        <fullName evidence="1">Uncharacterized protein</fullName>
    </submittedName>
</protein>
<organism evidence="1 2">
    <name type="scientific">Photobacterium swingsii</name>
    <dbReference type="NCBI Taxonomy" id="680026"/>
    <lineage>
        <taxon>Bacteria</taxon>
        <taxon>Pseudomonadati</taxon>
        <taxon>Pseudomonadota</taxon>
        <taxon>Gammaproteobacteria</taxon>
        <taxon>Vibrionales</taxon>
        <taxon>Vibrionaceae</taxon>
        <taxon>Photobacterium</taxon>
    </lineage>
</organism>
<sequence length="155" mass="17962">MYLQKFDVHELKFNEEETKEILLFIFSGTEKSLIDNIVIDNRVRGFAQALLIEAVDASFKIGFIQSLWESTVNPTLSIKKVIQKVAKGFATHYFKHATKSDLRQIKIYEFVINALRIKHKTRLHQFINDIAMNSSTPLIRPNYILPNNKKLKVIA</sequence>
<evidence type="ECO:0000313" key="1">
    <source>
        <dbReference type="EMBL" id="PSW24802.1"/>
    </source>
</evidence>
<dbReference type="Proteomes" id="UP000240481">
    <property type="component" value="Unassembled WGS sequence"/>
</dbReference>
<keyword evidence="2" id="KW-1185">Reference proteome</keyword>
<evidence type="ECO:0000313" key="2">
    <source>
        <dbReference type="Proteomes" id="UP000240481"/>
    </source>
</evidence>
<dbReference type="AlphaFoldDB" id="A0A2T3P7Q1"/>
<comment type="caution">
    <text evidence="1">The sequence shown here is derived from an EMBL/GenBank/DDBJ whole genome shotgun (WGS) entry which is preliminary data.</text>
</comment>
<gene>
    <name evidence="1" type="ORF">C9I94_08260</name>
</gene>